<dbReference type="Proteomes" id="UP001239111">
    <property type="component" value="Chromosome 1"/>
</dbReference>
<evidence type="ECO:0000313" key="1">
    <source>
        <dbReference type="EMBL" id="KAJ8686173.1"/>
    </source>
</evidence>
<keyword evidence="2" id="KW-1185">Reference proteome</keyword>
<proteinExistence type="predicted"/>
<name>A0ACC2PT60_9HYME</name>
<protein>
    <submittedName>
        <fullName evidence="1">Uncharacterized protein</fullName>
    </submittedName>
</protein>
<accession>A0ACC2PT60</accession>
<dbReference type="EMBL" id="CM056741">
    <property type="protein sequence ID" value="KAJ8686173.1"/>
    <property type="molecule type" value="Genomic_DNA"/>
</dbReference>
<reference evidence="1" key="1">
    <citation type="submission" date="2023-04" db="EMBL/GenBank/DDBJ databases">
        <title>A chromosome-level genome assembly of the parasitoid wasp Eretmocerus hayati.</title>
        <authorList>
            <person name="Zhong Y."/>
            <person name="Liu S."/>
            <person name="Liu Y."/>
        </authorList>
    </citation>
    <scope>NUCLEOTIDE SEQUENCE</scope>
    <source>
        <strain evidence="1">ZJU_SS_LIU_2023</strain>
    </source>
</reference>
<evidence type="ECO:0000313" key="2">
    <source>
        <dbReference type="Proteomes" id="UP001239111"/>
    </source>
</evidence>
<organism evidence="1 2">
    <name type="scientific">Eretmocerus hayati</name>
    <dbReference type="NCBI Taxonomy" id="131215"/>
    <lineage>
        <taxon>Eukaryota</taxon>
        <taxon>Metazoa</taxon>
        <taxon>Ecdysozoa</taxon>
        <taxon>Arthropoda</taxon>
        <taxon>Hexapoda</taxon>
        <taxon>Insecta</taxon>
        <taxon>Pterygota</taxon>
        <taxon>Neoptera</taxon>
        <taxon>Endopterygota</taxon>
        <taxon>Hymenoptera</taxon>
        <taxon>Apocrita</taxon>
        <taxon>Proctotrupomorpha</taxon>
        <taxon>Chalcidoidea</taxon>
        <taxon>Aphelinidae</taxon>
        <taxon>Aphelininae</taxon>
        <taxon>Eretmocerus</taxon>
    </lineage>
</organism>
<gene>
    <name evidence="1" type="ORF">QAD02_021967</name>
</gene>
<comment type="caution">
    <text evidence="1">The sequence shown here is derived from an EMBL/GenBank/DDBJ whole genome shotgun (WGS) entry which is preliminary data.</text>
</comment>
<sequence length="519" mass="56300">MEVISSKERWQITYACSSLSGSASPPVAEASPPAMDGGDAPSESPAPEAPSATMPTPVPAEQSPAPAQQMIEQPVAVSVTEAQTDSASTDPAASPPAPSIAVAVDPPALPSPDTSMNQLRLGQIKSPGISSVTINPNAEFAPVAIVMMMKQKPGEENLKENQTITHVSSPTGLQLPVSMILTRPLDIFMMKQTQLDPSTGAFNSSSTTQLLHTLLPGLRLNGSSINQKYGFFSEKHALTKVSVTSLLNTDEVEQTSLPPPSTATSPIIPVSDQATPDEMIPTQKLLYELTKVILHEMKPSYIKIVSHGPSNIFEEAVNKKAPTDVASQSNKIVRLQGHNQPISSFDLDYQQTQEPSHNIRVDPTIGGTDELSDSIDEPKKKSKGKQHIGIQSNLKHSNQRFHLHEKEIDKLVSRKKRNVRMSEIPPKSNKCERAYVICITQSRQYIITRLNTKSCFQIEGAKMDCSNKHLQTGNSTECSCAPILNSNDHTKYSDNSRVPTAVTPSIQVDDELEAIIIHD</sequence>